<dbReference type="InterPro" id="IPR039448">
    <property type="entry name" value="Beta_helix"/>
</dbReference>
<sequence>MMSTLLRPLSLAAMVAVILTGCNGDEYEESQPTGAYALSDYGSPTHCADGMEWASASEVTAIENLVELAESNSTITLPEGCFKMNNQLTVDSKDNLVLKGAGITKTFLDFSNVDGKDGIAVSGGSNIVISDLQVSEASKNGIKADSVEGLIIRDVATVWLEVPRERDEDGSLRGTYGIYPVKSQNVLIEDTWSYGSADAGVYVGQTIGAVVRNNVAEKNIAGIEIENSSGVDVYGNLAVGNTGGVLLFDLPGATTIGRLVDDVRVFNNTIRDNNLVNYVDTTCDKGVGGCGVVGIVPPGTGIVILSGRNGEFFNNTIDNHDSMAVAMTSYLLVNDNPEAYVPSFTGPSSSEGAAILQGWNPVPTGMYFHDNSVTNVGMNPNGALIDDMVLAYSLEHQAFPAVFYDGAGESLVRSQMFTELRDALNGTFGTDRWNYLTNFTDADSNCVINNTGTSVGVLVDHLDPTAIGRYSENPANADFLYQNPHTSLLRGGCDVKQPLAVNTVTIDGVEYGWGITDATPDDGDSGSGNNGIVGNEMCRANTAGDINWAALTRDSASFAENCTNLSDYHLFADASDPTKNLNLATSGKGTLYEMNVELFTDYARKYRYVLMPEDVSATYRSQEVFDFPVGTVLIKTFTLPTSTDNSIGEDEELIETRLLIRRDSGWVALPYVWNEDKTDATLTAVSVPFERTIEHNGENLAFTYEVPSRNECTLCHKVTEDVADPVGSTQAAGFSPIGPKARNMNSVRSVSLGNPINQLLHWENLGLVSLPDTPSNLPAVPEFDTEAGATNLTPAELEDYAKAYLDINCAHCHRTEGKAASNPFKLEYWREGVGQMGLCARGITFHKGPSPYVVMPGDADNSVLHYRINIDNGNMMPELGRHVVHKEGVALVADWINSIDPTGWDCVE</sequence>
<evidence type="ECO:0000313" key="2">
    <source>
        <dbReference type="EMBL" id="XCD17929.1"/>
    </source>
</evidence>
<dbReference type="EMBL" id="CP115921">
    <property type="protein sequence ID" value="XCD17929.1"/>
    <property type="molecule type" value="Genomic_DNA"/>
</dbReference>
<dbReference type="RefSeq" id="WP_353499094.1">
    <property type="nucleotide sequence ID" value="NZ_CP115921.1"/>
</dbReference>
<gene>
    <name evidence="2" type="ORF">PG915_21830</name>
</gene>
<evidence type="ECO:0000259" key="1">
    <source>
        <dbReference type="Pfam" id="PF13229"/>
    </source>
</evidence>
<organism evidence="2">
    <name type="scientific">Vibrio chaetopteri</name>
    <dbReference type="NCBI Taxonomy" id="3016528"/>
    <lineage>
        <taxon>Bacteria</taxon>
        <taxon>Pseudomonadati</taxon>
        <taxon>Pseudomonadota</taxon>
        <taxon>Gammaproteobacteria</taxon>
        <taxon>Vibrionales</taxon>
        <taxon>Vibrionaceae</taxon>
        <taxon>Vibrio</taxon>
    </lineage>
</organism>
<dbReference type="InterPro" id="IPR012334">
    <property type="entry name" value="Pectin_lyas_fold"/>
</dbReference>
<accession>A0AAU8BNH8</accession>
<dbReference type="NCBIfam" id="TIGR03804">
    <property type="entry name" value="para_beta_helix"/>
    <property type="match status" value="1"/>
</dbReference>
<feature type="domain" description="Right handed beta helix" evidence="1">
    <location>
        <begin position="174"/>
        <end position="328"/>
    </location>
</feature>
<dbReference type="InterPro" id="IPR006626">
    <property type="entry name" value="PbH1"/>
</dbReference>
<dbReference type="SMART" id="SM00710">
    <property type="entry name" value="PbH1"/>
    <property type="match status" value="6"/>
</dbReference>
<dbReference type="NCBIfam" id="TIGR03805">
    <property type="entry name" value="beta_helix_1"/>
    <property type="match status" value="1"/>
</dbReference>
<dbReference type="InterPro" id="IPR022442">
    <property type="entry name" value="SO_2930-like_dom"/>
</dbReference>
<name>A0AAU8BNH8_9VIBR</name>
<dbReference type="PROSITE" id="PS51257">
    <property type="entry name" value="PROKAR_LIPOPROTEIN"/>
    <property type="match status" value="1"/>
</dbReference>
<dbReference type="AlphaFoldDB" id="A0AAU8BNH8"/>
<dbReference type="KEGG" id="vck:PG915_21830"/>
<dbReference type="Gene3D" id="2.160.20.10">
    <property type="entry name" value="Single-stranded right-handed beta-helix, Pectin lyase-like"/>
    <property type="match status" value="1"/>
</dbReference>
<proteinExistence type="predicted"/>
<dbReference type="InterPro" id="IPR011050">
    <property type="entry name" value="Pectin_lyase_fold/virulence"/>
</dbReference>
<dbReference type="SUPFAM" id="SSF51126">
    <property type="entry name" value="Pectin lyase-like"/>
    <property type="match status" value="1"/>
</dbReference>
<dbReference type="InterPro" id="IPR022441">
    <property type="entry name" value="Para_beta_helix_rpt-2"/>
</dbReference>
<dbReference type="Pfam" id="PF13229">
    <property type="entry name" value="Beta_helix"/>
    <property type="match status" value="1"/>
</dbReference>
<reference evidence="2" key="1">
    <citation type="submission" date="2023-01" db="EMBL/GenBank/DDBJ databases">
        <title>Vibrio sp. CB1-14 genome sequencing.</title>
        <authorList>
            <person name="Otstavnykh N."/>
            <person name="Isaeva M."/>
            <person name="Meleshko D."/>
        </authorList>
    </citation>
    <scope>NUCLEOTIDE SEQUENCE</scope>
    <source>
        <strain evidence="2">CB1-14</strain>
    </source>
</reference>
<protein>
    <submittedName>
        <fullName evidence="2">Parallel beta-helix domain-containing protein</fullName>
    </submittedName>
</protein>